<sequence length="100" mass="11366">MWGRSGGGSDHVFCQLRVTYRLKESLDTAGFSGRIAWEELGVSSDHVLCQLTLTYAWETHRLNSVMLKTGVPDRSDVINVRPLQYPSGTHVRVNKTLWLY</sequence>
<evidence type="ECO:0000313" key="1">
    <source>
        <dbReference type="EMBL" id="KAG9484473.1"/>
    </source>
</evidence>
<reference evidence="1" key="1">
    <citation type="thesis" date="2020" institute="ProQuest LLC" country="789 East Eisenhower Parkway, Ann Arbor, MI, USA">
        <title>Comparative Genomics and Chromosome Evolution.</title>
        <authorList>
            <person name="Mudd A.B."/>
        </authorList>
    </citation>
    <scope>NUCLEOTIDE SEQUENCE</scope>
    <source>
        <strain evidence="1">HN-11 Male</strain>
        <tissue evidence="1">Kidney and liver</tissue>
    </source>
</reference>
<dbReference type="AlphaFoldDB" id="A0A8J6K8B7"/>
<dbReference type="EMBL" id="WNTK01000005">
    <property type="protein sequence ID" value="KAG9484473.1"/>
    <property type="molecule type" value="Genomic_DNA"/>
</dbReference>
<gene>
    <name evidence="1" type="ORF">GDO78_010052</name>
</gene>
<evidence type="ECO:0000313" key="2">
    <source>
        <dbReference type="Proteomes" id="UP000770717"/>
    </source>
</evidence>
<proteinExistence type="predicted"/>
<keyword evidence="2" id="KW-1185">Reference proteome</keyword>
<name>A0A8J6K8B7_ELECQ</name>
<protein>
    <submittedName>
        <fullName evidence="1">Uncharacterized protein</fullName>
    </submittedName>
</protein>
<comment type="caution">
    <text evidence="1">The sequence shown here is derived from an EMBL/GenBank/DDBJ whole genome shotgun (WGS) entry which is preliminary data.</text>
</comment>
<dbReference type="Proteomes" id="UP000770717">
    <property type="component" value="Unassembled WGS sequence"/>
</dbReference>
<organism evidence="1 2">
    <name type="scientific">Eleutherodactylus coqui</name>
    <name type="common">Puerto Rican coqui</name>
    <dbReference type="NCBI Taxonomy" id="57060"/>
    <lineage>
        <taxon>Eukaryota</taxon>
        <taxon>Metazoa</taxon>
        <taxon>Chordata</taxon>
        <taxon>Craniata</taxon>
        <taxon>Vertebrata</taxon>
        <taxon>Euteleostomi</taxon>
        <taxon>Amphibia</taxon>
        <taxon>Batrachia</taxon>
        <taxon>Anura</taxon>
        <taxon>Neobatrachia</taxon>
        <taxon>Hyloidea</taxon>
        <taxon>Eleutherodactylidae</taxon>
        <taxon>Eleutherodactylinae</taxon>
        <taxon>Eleutherodactylus</taxon>
        <taxon>Eleutherodactylus</taxon>
    </lineage>
</organism>
<accession>A0A8J6K8B7</accession>